<feature type="transmembrane region" description="Helical" evidence="6">
    <location>
        <begin position="238"/>
        <end position="260"/>
    </location>
</feature>
<sequence length="533" mass="59043">MRLRKINLFDSIVILTIIISFVLFVLYPFIAVFNYGIKGDLIQSFLSNKQYYNKLFINSLKVALGTTVLTTIFSIFISIFYFISSGRIKKILVFIFMIAIISPPFVTSLSYINLFGRRGLITYNLLKLNYDPYGYWGIISMQSVTHIAINALLLIGFISSIDRSVINSARSLGANTNRIILDIILPLFRPAIKVVVLLTFIRSMADFSTPAIVGGKYNVLATEGYLAFIAEGDVSKAVIMNLIILLPSLIIFLVFSKSFRSTATESRGLVSVSLNMRKSGVIYYISAIASTLMLFALVSLYGAIILSAFSTMEYGKLVLTLQNFSDASEYISGVFIRSIIYALIAGGLSSVIGHVLQYYINIRKIKSLKIIDFVATLPYILPGTFFGLGYVLAFNSTPLKLTGTAAIVVLNLIFKQMPFASKIGYSSVSQVSTSQLKSVRDLGGSRINEIKDVVFPLSKRGLYVSFVNGFTATMTTIGSIIFLVYPSQKVATLVMFDVIESGKYDIGSVIAFYIIVICLLVNVVYYLVINRKR</sequence>
<gene>
    <name evidence="8" type="ORF">CJ218_07990</name>
</gene>
<feature type="transmembrane region" description="Helical" evidence="6">
    <location>
        <begin position="179"/>
        <end position="201"/>
    </location>
</feature>
<evidence type="ECO:0000256" key="6">
    <source>
        <dbReference type="RuleBase" id="RU363032"/>
    </source>
</evidence>
<dbReference type="GO" id="GO:0005886">
    <property type="term" value="C:plasma membrane"/>
    <property type="evidence" value="ECO:0007669"/>
    <property type="project" value="UniProtKB-SubCell"/>
</dbReference>
<feature type="transmembrane region" description="Helical" evidence="6">
    <location>
        <begin position="506"/>
        <end position="528"/>
    </location>
</feature>
<dbReference type="PROSITE" id="PS50928">
    <property type="entry name" value="ABC_TM1"/>
    <property type="match status" value="2"/>
</dbReference>
<feature type="transmembrane region" description="Helical" evidence="6">
    <location>
        <begin position="398"/>
        <end position="414"/>
    </location>
</feature>
<feature type="transmembrane region" description="Helical" evidence="6">
    <location>
        <begin position="91"/>
        <end position="113"/>
    </location>
</feature>
<comment type="caution">
    <text evidence="8">The sequence shown here is derived from an EMBL/GenBank/DDBJ whole genome shotgun (WGS) entry which is preliminary data.</text>
</comment>
<dbReference type="GO" id="GO:0055085">
    <property type="term" value="P:transmembrane transport"/>
    <property type="evidence" value="ECO:0007669"/>
    <property type="project" value="InterPro"/>
</dbReference>
<feature type="transmembrane region" description="Helical" evidence="6">
    <location>
        <begin position="461"/>
        <end position="486"/>
    </location>
</feature>
<feature type="transmembrane region" description="Helical" evidence="6">
    <location>
        <begin position="62"/>
        <end position="84"/>
    </location>
</feature>
<dbReference type="EMBL" id="PNGT01000010">
    <property type="protein sequence ID" value="PMC51768.1"/>
    <property type="molecule type" value="Genomic_DNA"/>
</dbReference>
<reference evidence="8 9" key="1">
    <citation type="submission" date="2017-09" db="EMBL/GenBank/DDBJ databases">
        <title>Bacterial strain isolated from the female urinary microbiota.</title>
        <authorList>
            <person name="Thomas-White K."/>
            <person name="Kumar N."/>
            <person name="Forster S."/>
            <person name="Putonti C."/>
            <person name="Lawley T."/>
            <person name="Wolfe A.J."/>
        </authorList>
    </citation>
    <scope>NUCLEOTIDE SEQUENCE [LARGE SCALE GENOMIC DNA]</scope>
    <source>
        <strain evidence="8 9">UMB0186</strain>
    </source>
</reference>
<feature type="transmembrane region" description="Helical" evidence="6">
    <location>
        <begin position="370"/>
        <end position="392"/>
    </location>
</feature>
<dbReference type="PANTHER" id="PTHR43496:SF1">
    <property type="entry name" value="POLYGALACTURONAN_RHAMNOGALACTURONAN TRANSPORT SYSTEM PERMEASE PROTEIN YTEP"/>
    <property type="match status" value="1"/>
</dbReference>
<dbReference type="Proteomes" id="UP000235670">
    <property type="component" value="Unassembled WGS sequence"/>
</dbReference>
<dbReference type="PANTHER" id="PTHR43496">
    <property type="entry name" value="PROTEIN LPLB"/>
    <property type="match status" value="1"/>
</dbReference>
<accession>A0A2N6SCU0</accession>
<dbReference type="RefSeq" id="WP_031552587.1">
    <property type="nucleotide sequence ID" value="NZ_JAAXPT010000007.1"/>
</dbReference>
<organism evidence="8 9">
    <name type="scientific">Gemella sanguinis</name>
    <dbReference type="NCBI Taxonomy" id="84135"/>
    <lineage>
        <taxon>Bacteria</taxon>
        <taxon>Bacillati</taxon>
        <taxon>Bacillota</taxon>
        <taxon>Bacilli</taxon>
        <taxon>Bacillales</taxon>
        <taxon>Gemellaceae</taxon>
        <taxon>Gemella</taxon>
    </lineage>
</organism>
<evidence type="ECO:0000256" key="2">
    <source>
        <dbReference type="ARBA" id="ARBA00022448"/>
    </source>
</evidence>
<evidence type="ECO:0000313" key="8">
    <source>
        <dbReference type="EMBL" id="PMC51768.1"/>
    </source>
</evidence>
<keyword evidence="2 6" id="KW-0813">Transport</keyword>
<feature type="domain" description="ABC transmembrane type-1" evidence="7">
    <location>
        <begin position="335"/>
        <end position="525"/>
    </location>
</feature>
<evidence type="ECO:0000256" key="4">
    <source>
        <dbReference type="ARBA" id="ARBA00022989"/>
    </source>
</evidence>
<feature type="domain" description="ABC transmembrane type-1" evidence="7">
    <location>
        <begin position="56"/>
        <end position="255"/>
    </location>
</feature>
<evidence type="ECO:0000256" key="3">
    <source>
        <dbReference type="ARBA" id="ARBA00022692"/>
    </source>
</evidence>
<dbReference type="CDD" id="cd06261">
    <property type="entry name" value="TM_PBP2"/>
    <property type="match status" value="2"/>
</dbReference>
<comment type="similarity">
    <text evidence="6">Belongs to the binding-protein-dependent transport system permease family.</text>
</comment>
<proteinExistence type="inferred from homology"/>
<feature type="transmembrane region" description="Helical" evidence="6">
    <location>
        <begin position="12"/>
        <end position="37"/>
    </location>
</feature>
<feature type="transmembrane region" description="Helical" evidence="6">
    <location>
        <begin position="281"/>
        <end position="310"/>
    </location>
</feature>
<dbReference type="InterPro" id="IPR000515">
    <property type="entry name" value="MetI-like"/>
</dbReference>
<keyword evidence="3 6" id="KW-0812">Transmembrane</keyword>
<evidence type="ECO:0000313" key="9">
    <source>
        <dbReference type="Proteomes" id="UP000235670"/>
    </source>
</evidence>
<evidence type="ECO:0000259" key="7">
    <source>
        <dbReference type="PROSITE" id="PS50928"/>
    </source>
</evidence>
<dbReference type="SUPFAM" id="SSF161098">
    <property type="entry name" value="MetI-like"/>
    <property type="match status" value="2"/>
</dbReference>
<dbReference type="Pfam" id="PF00528">
    <property type="entry name" value="BPD_transp_1"/>
    <property type="match status" value="2"/>
</dbReference>
<feature type="transmembrane region" description="Helical" evidence="6">
    <location>
        <begin position="330"/>
        <end position="358"/>
    </location>
</feature>
<dbReference type="Gene3D" id="1.10.3720.10">
    <property type="entry name" value="MetI-like"/>
    <property type="match status" value="2"/>
</dbReference>
<dbReference type="AlphaFoldDB" id="A0A2N6SCU0"/>
<evidence type="ECO:0000256" key="1">
    <source>
        <dbReference type="ARBA" id="ARBA00004141"/>
    </source>
</evidence>
<name>A0A2N6SCU0_9BACL</name>
<feature type="transmembrane region" description="Helical" evidence="6">
    <location>
        <begin position="133"/>
        <end position="158"/>
    </location>
</feature>
<comment type="subcellular location">
    <subcellularLocation>
        <location evidence="6">Cell membrane</location>
        <topology evidence="6">Multi-pass membrane protein</topology>
    </subcellularLocation>
    <subcellularLocation>
        <location evidence="1">Membrane</location>
        <topology evidence="1">Multi-pass membrane protein</topology>
    </subcellularLocation>
</comment>
<keyword evidence="5 6" id="KW-0472">Membrane</keyword>
<dbReference type="OrthoDB" id="9776648at2"/>
<protein>
    <submittedName>
        <fullName evidence="8">2-aminoethylphosphonate ABC transporter permease subunit</fullName>
    </submittedName>
</protein>
<evidence type="ECO:0000256" key="5">
    <source>
        <dbReference type="ARBA" id="ARBA00023136"/>
    </source>
</evidence>
<keyword evidence="4 6" id="KW-1133">Transmembrane helix</keyword>
<dbReference type="InterPro" id="IPR035906">
    <property type="entry name" value="MetI-like_sf"/>
</dbReference>